<dbReference type="Proteomes" id="UP001239085">
    <property type="component" value="Unassembled WGS sequence"/>
</dbReference>
<evidence type="ECO:0000256" key="1">
    <source>
        <dbReference type="SAM" id="Phobius"/>
    </source>
</evidence>
<feature type="transmembrane region" description="Helical" evidence="1">
    <location>
        <begin position="15"/>
        <end position="32"/>
    </location>
</feature>
<comment type="caution">
    <text evidence="2">The sequence shown here is derived from an EMBL/GenBank/DDBJ whole genome shotgun (WGS) entry which is preliminary data.</text>
</comment>
<gene>
    <name evidence="2" type="ORF">QFZ46_002853</name>
</gene>
<protein>
    <recommendedName>
        <fullName evidence="4">DUF5134 domain-containing protein</fullName>
    </recommendedName>
</protein>
<evidence type="ECO:0008006" key="4">
    <source>
        <dbReference type="Google" id="ProtNLM"/>
    </source>
</evidence>
<evidence type="ECO:0000313" key="2">
    <source>
        <dbReference type="EMBL" id="MDQ0644693.1"/>
    </source>
</evidence>
<proteinExistence type="predicted"/>
<name>A0ABU0PBH4_9MICO</name>
<feature type="transmembrane region" description="Helical" evidence="1">
    <location>
        <begin position="65"/>
        <end position="81"/>
    </location>
</feature>
<feature type="transmembrane region" description="Helical" evidence="1">
    <location>
        <begin position="102"/>
        <end position="120"/>
    </location>
</feature>
<keyword evidence="3" id="KW-1185">Reference proteome</keyword>
<keyword evidence="1" id="KW-0812">Transmembrane</keyword>
<feature type="transmembrane region" description="Helical" evidence="1">
    <location>
        <begin position="140"/>
        <end position="160"/>
    </location>
</feature>
<keyword evidence="1" id="KW-0472">Membrane</keyword>
<keyword evidence="1" id="KW-1133">Transmembrane helix</keyword>
<dbReference type="EMBL" id="JAUSXK010000001">
    <property type="protein sequence ID" value="MDQ0644693.1"/>
    <property type="molecule type" value="Genomic_DNA"/>
</dbReference>
<reference evidence="2 3" key="1">
    <citation type="submission" date="2023-07" db="EMBL/GenBank/DDBJ databases">
        <title>Comparative genomics of wheat-associated soil bacteria to identify genetic determinants of phenazine resistance.</title>
        <authorList>
            <person name="Mouncey N."/>
        </authorList>
    </citation>
    <scope>NUCLEOTIDE SEQUENCE [LARGE SCALE GENOMIC DNA]</scope>
    <source>
        <strain evidence="2 3">W2I7</strain>
    </source>
</reference>
<evidence type="ECO:0000313" key="3">
    <source>
        <dbReference type="Proteomes" id="UP001239085"/>
    </source>
</evidence>
<accession>A0ABU0PBH4</accession>
<sequence length="188" mass="19056">MASDQCRLGRGVNELLHIGALGAAAVGAGALCTTRRATGRLEKAAALLMLVGMADAMTVSLLAPVAWFALMVTAGIALAVARRRMPLTAAAQATSGPVPLSAHLALGLVVTATLILLMPTTTSAELLVAATHSHGSAGSMSVFVCVAVGLGSVAFAATAFHSHRSWRHRLHHVAMATSTVAMSAVILS</sequence>
<organism evidence="2 3">
    <name type="scientific">Microbacterium murale</name>
    <dbReference type="NCBI Taxonomy" id="1081040"/>
    <lineage>
        <taxon>Bacteria</taxon>
        <taxon>Bacillati</taxon>
        <taxon>Actinomycetota</taxon>
        <taxon>Actinomycetes</taxon>
        <taxon>Micrococcales</taxon>
        <taxon>Microbacteriaceae</taxon>
        <taxon>Microbacterium</taxon>
    </lineage>
</organism>